<dbReference type="AlphaFoldDB" id="A0A6S7IZ36"/>
<organism evidence="1 2">
    <name type="scientific">Paramuricea clavata</name>
    <name type="common">Red gorgonian</name>
    <name type="synonym">Violescent sea-whip</name>
    <dbReference type="NCBI Taxonomy" id="317549"/>
    <lineage>
        <taxon>Eukaryota</taxon>
        <taxon>Metazoa</taxon>
        <taxon>Cnidaria</taxon>
        <taxon>Anthozoa</taxon>
        <taxon>Octocorallia</taxon>
        <taxon>Malacalcyonacea</taxon>
        <taxon>Plexauridae</taxon>
        <taxon>Paramuricea</taxon>
    </lineage>
</organism>
<gene>
    <name evidence="1" type="ORF">PACLA_8A069311</name>
</gene>
<accession>A0A6S7IZ36</accession>
<name>A0A6S7IZ36_PARCT</name>
<sequence>MERYLVLVLLTLFFSELATPALGCESKSDCDDGLSTTAIVVIAILVPIGFVCIVLFSIYMCCYYDGPDENSGSGGGRGHWGGHSGGGDCGGGGNCGGGGGDGGGC</sequence>
<comment type="caution">
    <text evidence="1">The sequence shown here is derived from an EMBL/GenBank/DDBJ whole genome shotgun (WGS) entry which is preliminary data.</text>
</comment>
<keyword evidence="2" id="KW-1185">Reference proteome</keyword>
<evidence type="ECO:0000313" key="2">
    <source>
        <dbReference type="Proteomes" id="UP001152795"/>
    </source>
</evidence>
<evidence type="ECO:0000313" key="1">
    <source>
        <dbReference type="EMBL" id="CAB4022129.1"/>
    </source>
</evidence>
<dbReference type="Proteomes" id="UP001152795">
    <property type="component" value="Unassembled WGS sequence"/>
</dbReference>
<reference evidence="1" key="1">
    <citation type="submission" date="2020-04" db="EMBL/GenBank/DDBJ databases">
        <authorList>
            <person name="Alioto T."/>
            <person name="Alioto T."/>
            <person name="Gomez Garrido J."/>
        </authorList>
    </citation>
    <scope>NUCLEOTIDE SEQUENCE</scope>
    <source>
        <strain evidence="1">A484AB</strain>
    </source>
</reference>
<proteinExistence type="predicted"/>
<dbReference type="EMBL" id="CACRXK020011820">
    <property type="protein sequence ID" value="CAB4022129.1"/>
    <property type="molecule type" value="Genomic_DNA"/>
</dbReference>
<protein>
    <submittedName>
        <fullName evidence="1">Uncharacterized protein</fullName>
    </submittedName>
</protein>